<feature type="transmembrane region" description="Helical" evidence="6">
    <location>
        <begin position="269"/>
        <end position="290"/>
    </location>
</feature>
<sequence length="374" mass="41421">MNGPRWWQWQWIEHESSSDATMSEVERLGRRQQRNVASLRFAAIWLTLLATLFTMFVARTLLVPILFSVFVALSINPIVSSLSRRWFPRALVAALVMLGGLCIVALVVTWVASPAYRWVERAPEAVRALAPKMRAFTEQIDAAARATQSLVTTSKDVTTEGPPVLFDVWATVAIAPKVVLAIFSVVLLVYFFLVYGESLLRRTVEISPSLTQKRNAVDIVRVMQHEMSRYLFTTTAINAGVGIGAASIATMTGIPDPLLWGVLAMVLNFIPYIGPLSMTGLFVILGLLTYTRLGAALMPAVLFAVMVIIEGQFITPMILGRRMAINPVAILLWLMILGWLWGAIGIVIAVPCLVAIKIVCERIEGWHWFSRLIG</sequence>
<reference evidence="7" key="1">
    <citation type="submission" date="2022-09" db="EMBL/GenBank/DDBJ databases">
        <title>Tahibacter sp. nov., isolated from a fresh water.</title>
        <authorList>
            <person name="Baek J.H."/>
            <person name="Lee J.K."/>
            <person name="Kim J.M."/>
            <person name="Jeon C.O."/>
        </authorList>
    </citation>
    <scope>NUCLEOTIDE SEQUENCE</scope>
    <source>
        <strain evidence="7">W38</strain>
    </source>
</reference>
<keyword evidence="5 6" id="KW-0472">Membrane</keyword>
<proteinExistence type="inferred from homology"/>
<evidence type="ECO:0000313" key="8">
    <source>
        <dbReference type="Proteomes" id="UP001064632"/>
    </source>
</evidence>
<keyword evidence="8" id="KW-1185">Reference proteome</keyword>
<gene>
    <name evidence="7" type="ORF">N4264_10310</name>
</gene>
<evidence type="ECO:0000256" key="1">
    <source>
        <dbReference type="ARBA" id="ARBA00004141"/>
    </source>
</evidence>
<feature type="transmembrane region" description="Helical" evidence="6">
    <location>
        <begin position="330"/>
        <end position="356"/>
    </location>
</feature>
<dbReference type="EMBL" id="CP104694">
    <property type="protein sequence ID" value="UXI69993.1"/>
    <property type="molecule type" value="Genomic_DNA"/>
</dbReference>
<evidence type="ECO:0000256" key="4">
    <source>
        <dbReference type="ARBA" id="ARBA00022989"/>
    </source>
</evidence>
<organism evidence="7 8">
    <name type="scientific">Tahibacter amnicola</name>
    <dbReference type="NCBI Taxonomy" id="2976241"/>
    <lineage>
        <taxon>Bacteria</taxon>
        <taxon>Pseudomonadati</taxon>
        <taxon>Pseudomonadota</taxon>
        <taxon>Gammaproteobacteria</taxon>
        <taxon>Lysobacterales</taxon>
        <taxon>Rhodanobacteraceae</taxon>
        <taxon>Tahibacter</taxon>
    </lineage>
</organism>
<protein>
    <submittedName>
        <fullName evidence="7">AI-2E family transporter</fullName>
    </submittedName>
</protein>
<accession>A0ABY6BJ02</accession>
<dbReference type="InterPro" id="IPR002549">
    <property type="entry name" value="AI-2E-like"/>
</dbReference>
<evidence type="ECO:0000256" key="6">
    <source>
        <dbReference type="SAM" id="Phobius"/>
    </source>
</evidence>
<feature type="transmembrane region" description="Helical" evidence="6">
    <location>
        <begin position="61"/>
        <end position="79"/>
    </location>
</feature>
<evidence type="ECO:0000313" key="7">
    <source>
        <dbReference type="EMBL" id="UXI69993.1"/>
    </source>
</evidence>
<comment type="subcellular location">
    <subcellularLocation>
        <location evidence="1">Membrane</location>
        <topology evidence="1">Multi-pass membrane protein</topology>
    </subcellularLocation>
</comment>
<dbReference type="RefSeq" id="WP_261696945.1">
    <property type="nucleotide sequence ID" value="NZ_CP104694.1"/>
</dbReference>
<dbReference type="PANTHER" id="PTHR21716:SF16">
    <property type="entry name" value="BLL1467 PROTEIN"/>
    <property type="match status" value="1"/>
</dbReference>
<comment type="similarity">
    <text evidence="2">Belongs to the autoinducer-2 exporter (AI-2E) (TC 2.A.86) family.</text>
</comment>
<name>A0ABY6BJ02_9GAMM</name>
<dbReference type="Pfam" id="PF01594">
    <property type="entry name" value="AI-2E_transport"/>
    <property type="match status" value="1"/>
</dbReference>
<feature type="transmembrane region" description="Helical" evidence="6">
    <location>
        <begin position="168"/>
        <end position="193"/>
    </location>
</feature>
<evidence type="ECO:0000256" key="2">
    <source>
        <dbReference type="ARBA" id="ARBA00009773"/>
    </source>
</evidence>
<evidence type="ECO:0000256" key="3">
    <source>
        <dbReference type="ARBA" id="ARBA00022692"/>
    </source>
</evidence>
<feature type="transmembrane region" description="Helical" evidence="6">
    <location>
        <begin position="297"/>
        <end position="318"/>
    </location>
</feature>
<dbReference type="PANTHER" id="PTHR21716">
    <property type="entry name" value="TRANSMEMBRANE PROTEIN"/>
    <property type="match status" value="1"/>
</dbReference>
<evidence type="ECO:0000256" key="5">
    <source>
        <dbReference type="ARBA" id="ARBA00023136"/>
    </source>
</evidence>
<feature type="transmembrane region" description="Helical" evidence="6">
    <location>
        <begin position="37"/>
        <end position="55"/>
    </location>
</feature>
<keyword evidence="4 6" id="KW-1133">Transmembrane helix</keyword>
<dbReference type="Proteomes" id="UP001064632">
    <property type="component" value="Chromosome"/>
</dbReference>
<feature type="transmembrane region" description="Helical" evidence="6">
    <location>
        <begin position="91"/>
        <end position="112"/>
    </location>
</feature>
<feature type="transmembrane region" description="Helical" evidence="6">
    <location>
        <begin position="230"/>
        <end position="249"/>
    </location>
</feature>
<keyword evidence="3 6" id="KW-0812">Transmembrane</keyword>